<keyword evidence="2" id="KW-1185">Reference proteome</keyword>
<name>A0ABZ1ZXU4_STRAQ</name>
<organism evidence="1 2">
    <name type="scientific">Streptomyces anulatus</name>
    <name type="common">Streptomyces chrysomallus</name>
    <dbReference type="NCBI Taxonomy" id="1892"/>
    <lineage>
        <taxon>Bacteria</taxon>
        <taxon>Bacillati</taxon>
        <taxon>Actinomycetota</taxon>
        <taxon>Actinomycetes</taxon>
        <taxon>Kitasatosporales</taxon>
        <taxon>Streptomycetaceae</taxon>
        <taxon>Streptomyces</taxon>
    </lineage>
</organism>
<reference evidence="1" key="1">
    <citation type="submission" date="2022-10" db="EMBL/GenBank/DDBJ databases">
        <title>The complete genomes of actinobacterial strains from the NBC collection.</title>
        <authorList>
            <person name="Joergensen T.S."/>
            <person name="Alvarez Arevalo M."/>
            <person name="Sterndorff E.B."/>
            <person name="Faurdal D."/>
            <person name="Vuksanovic O."/>
            <person name="Mourched A.-S."/>
            <person name="Charusanti P."/>
            <person name="Shaw S."/>
            <person name="Blin K."/>
            <person name="Weber T."/>
        </authorList>
    </citation>
    <scope>NUCLEOTIDE SEQUENCE</scope>
    <source>
        <strain evidence="1">NBC_01436</strain>
    </source>
</reference>
<evidence type="ECO:0000313" key="1">
    <source>
        <dbReference type="EMBL" id="WUX41746.1"/>
    </source>
</evidence>
<dbReference type="EMBL" id="CP109491">
    <property type="protein sequence ID" value="WUX41746.1"/>
    <property type="molecule type" value="Genomic_DNA"/>
</dbReference>
<gene>
    <name evidence="1" type="ORF">OG367_38400</name>
</gene>
<dbReference type="RefSeq" id="WP_329359745.1">
    <property type="nucleotide sequence ID" value="NZ_CP109490.1"/>
</dbReference>
<dbReference type="Proteomes" id="UP001431926">
    <property type="component" value="Chromosome"/>
</dbReference>
<sequence length="159" mass="17236">MTVSRTDKGPLRRERQPGNVRANRVNMSFNDTELSVVSAAANRDGELALGAWAARQVMAVAQHTLIPLSADTGDVLRELIRSRAHLQETVTALRTLTAPTVPFPVVFTAPAARPCAALPNAAAPVLPETVRVVLEAALEAVRRVDEATVQVMRERRPRS</sequence>
<evidence type="ECO:0000313" key="2">
    <source>
        <dbReference type="Proteomes" id="UP001431926"/>
    </source>
</evidence>
<proteinExistence type="predicted"/>
<accession>A0ABZ1ZXU4</accession>
<protein>
    <submittedName>
        <fullName evidence="1">Uncharacterized protein</fullName>
    </submittedName>
</protein>